<dbReference type="PROSITE" id="PS51186">
    <property type="entry name" value="GNAT"/>
    <property type="match status" value="1"/>
</dbReference>
<organism evidence="2 3">
    <name type="scientific">Paenibacillus cisolokensis</name>
    <dbReference type="NCBI Taxonomy" id="1658519"/>
    <lineage>
        <taxon>Bacteria</taxon>
        <taxon>Bacillati</taxon>
        <taxon>Bacillota</taxon>
        <taxon>Bacilli</taxon>
        <taxon>Bacillales</taxon>
        <taxon>Paenibacillaceae</taxon>
        <taxon>Paenibacillus</taxon>
    </lineage>
</organism>
<evidence type="ECO:0000259" key="1">
    <source>
        <dbReference type="PROSITE" id="PS51186"/>
    </source>
</evidence>
<evidence type="ECO:0000313" key="2">
    <source>
        <dbReference type="EMBL" id="GIQ64536.1"/>
    </source>
</evidence>
<dbReference type="SUPFAM" id="SSF55729">
    <property type="entry name" value="Acyl-CoA N-acyltransferases (Nat)"/>
    <property type="match status" value="1"/>
</dbReference>
<gene>
    <name evidence="2" type="ORF">PACILC2_31040</name>
</gene>
<dbReference type="InterPro" id="IPR000182">
    <property type="entry name" value="GNAT_dom"/>
</dbReference>
<dbReference type="EMBL" id="BOVJ01000098">
    <property type="protein sequence ID" value="GIQ64536.1"/>
    <property type="molecule type" value="Genomic_DNA"/>
</dbReference>
<reference evidence="2 3" key="1">
    <citation type="submission" date="2021-04" db="EMBL/GenBank/DDBJ databases">
        <title>Draft genome sequence of Paenibacillus cisolokensis, LC2-13A.</title>
        <authorList>
            <person name="Uke A."/>
            <person name="Chhe C."/>
            <person name="Baramee S."/>
            <person name="Kosugi A."/>
        </authorList>
    </citation>
    <scope>NUCLEOTIDE SEQUENCE [LARGE SCALE GENOMIC DNA]</scope>
    <source>
        <strain evidence="2 3">LC2-13A</strain>
    </source>
</reference>
<feature type="domain" description="N-acetyltransferase" evidence="1">
    <location>
        <begin position="4"/>
        <end position="177"/>
    </location>
</feature>
<protein>
    <recommendedName>
        <fullName evidence="1">N-acetyltransferase domain-containing protein</fullName>
    </recommendedName>
</protein>
<dbReference type="RefSeq" id="WP_213529188.1">
    <property type="nucleotide sequence ID" value="NZ_BOVJ01000098.1"/>
</dbReference>
<name>A0ABQ4N8K2_9BACL</name>
<sequence length="177" mass="20225">MQTIVNRQMTIDDAERLQDIDRSEYIDLIYEMRGGEMREIAAGHECPARNADLLDRMRQRYRDELSRGGTAFGAFDGETLAGFGVLAYRFRGPEQDQLQIDLLYVSRGYRRRGIATRIMNELGRTAIGRGAKSLYISSTETRSAVSLYRSIGGRIAERVDPELFEKEPKDIHMIVEL</sequence>
<keyword evidence="3" id="KW-1185">Reference proteome</keyword>
<dbReference type="InterPro" id="IPR016181">
    <property type="entry name" value="Acyl_CoA_acyltransferase"/>
</dbReference>
<evidence type="ECO:0000313" key="3">
    <source>
        <dbReference type="Proteomes" id="UP000680304"/>
    </source>
</evidence>
<comment type="caution">
    <text evidence="2">The sequence shown here is derived from an EMBL/GenBank/DDBJ whole genome shotgun (WGS) entry which is preliminary data.</text>
</comment>
<accession>A0ABQ4N8K2</accession>
<proteinExistence type="predicted"/>
<dbReference type="Pfam" id="PF00583">
    <property type="entry name" value="Acetyltransf_1"/>
    <property type="match status" value="1"/>
</dbReference>
<dbReference type="Gene3D" id="3.40.630.30">
    <property type="match status" value="1"/>
</dbReference>
<dbReference type="Proteomes" id="UP000680304">
    <property type="component" value="Unassembled WGS sequence"/>
</dbReference>
<dbReference type="CDD" id="cd04301">
    <property type="entry name" value="NAT_SF"/>
    <property type="match status" value="1"/>
</dbReference>